<gene>
    <name evidence="1" type="ORF">SAMN05216302_100594</name>
</gene>
<dbReference type="AlphaFoldDB" id="A0A1I3Z6D0"/>
<keyword evidence="2" id="KW-1185">Reference proteome</keyword>
<evidence type="ECO:0000313" key="1">
    <source>
        <dbReference type="EMBL" id="SFK39116.1"/>
    </source>
</evidence>
<protein>
    <submittedName>
        <fullName evidence="1">Uncharacterized protein</fullName>
    </submittedName>
</protein>
<proteinExistence type="predicted"/>
<accession>A0A1I3Z6D0</accession>
<dbReference type="Proteomes" id="UP000199533">
    <property type="component" value="Unassembled WGS sequence"/>
</dbReference>
<name>A0A1I3Z6D0_9PROT</name>
<evidence type="ECO:0000313" key="2">
    <source>
        <dbReference type="Proteomes" id="UP000199533"/>
    </source>
</evidence>
<organism evidence="1 2">
    <name type="scientific">Nitrosomonas aestuarii</name>
    <dbReference type="NCBI Taxonomy" id="52441"/>
    <lineage>
        <taxon>Bacteria</taxon>
        <taxon>Pseudomonadati</taxon>
        <taxon>Pseudomonadota</taxon>
        <taxon>Betaproteobacteria</taxon>
        <taxon>Nitrosomonadales</taxon>
        <taxon>Nitrosomonadaceae</taxon>
        <taxon>Nitrosomonas</taxon>
    </lineage>
</organism>
<sequence length="57" mass="6232">MATSAQGLLPDLLMAYGELKFKPYRTLGFLSESPALTGVSDISLYISSVILTNTIHW</sequence>
<reference evidence="2" key="1">
    <citation type="submission" date="2016-10" db="EMBL/GenBank/DDBJ databases">
        <authorList>
            <person name="Varghese N."/>
            <person name="Submissions S."/>
        </authorList>
    </citation>
    <scope>NUCLEOTIDE SEQUENCE [LARGE SCALE GENOMIC DNA]</scope>
    <source>
        <strain evidence="2">Nm69</strain>
    </source>
</reference>
<dbReference type="EMBL" id="FOSP01000005">
    <property type="protein sequence ID" value="SFK39116.1"/>
    <property type="molecule type" value="Genomic_DNA"/>
</dbReference>